<evidence type="ECO:0000256" key="1">
    <source>
        <dbReference type="ARBA" id="ARBA00004370"/>
    </source>
</evidence>
<keyword evidence="7 9" id="KW-0564">Palmitate</keyword>
<evidence type="ECO:0000256" key="7">
    <source>
        <dbReference type="ARBA" id="ARBA00023139"/>
    </source>
</evidence>
<dbReference type="EMBL" id="CP115174">
    <property type="protein sequence ID" value="WBO23298.1"/>
    <property type="molecule type" value="Genomic_DNA"/>
</dbReference>
<name>A0ABY7NPJ4_9SPHN</name>
<sequence length="481" mass="50156">MKRGGMKRVIAYPALAAMLLAGCAAVPKEGPQVAQVQDGTIGLSSQTATIGADWWSAFGDPQLDRLIETGLAGNPSLAGALARVRAAQAQIEAEHAGLLPQIKGGAQLNRGRIGDQFLPAPIGGSDVNIAIADATLGWDLDLFGRQHSAVRQAAASAEAVRLDAAAARLAIAVSIAQTYVGMARAERLIQVADGFVQTRQRALGFARSRVKNQLGSQFDTQQAETLLAQAQQARTQAVQQRDVLIHAIAALVGRGADFYPQVATPTLVLDHAPAVPQLLPADLLGRRPDLLAGQARIDAAVQGRKVARASFLPDVSISALAGLTSIGLGGFFTGGAFSYSAGPALSLPIFEGGKLRAQYRTATADLDGAVADYDNDVLGAVREASDAITNVRASDEALAEQGRVVQGLRDTVRLDQVRVRTGLGSQLDSIDSGFRLLQAEQDLVGLQADALTRRVQLIAALGGGFDPTRPLAAAPVPDTKS</sequence>
<evidence type="ECO:0000256" key="4">
    <source>
        <dbReference type="ARBA" id="ARBA00022692"/>
    </source>
</evidence>
<keyword evidence="8 9" id="KW-0449">Lipoprotein</keyword>
<accession>A0ABY7NPJ4</accession>
<keyword evidence="4 9" id="KW-0812">Transmembrane</keyword>
<comment type="similarity">
    <text evidence="2 9">Belongs to the outer membrane factor (OMF) (TC 1.B.17) family.</text>
</comment>
<evidence type="ECO:0000313" key="11">
    <source>
        <dbReference type="Proteomes" id="UP001210865"/>
    </source>
</evidence>
<evidence type="ECO:0000313" key="10">
    <source>
        <dbReference type="EMBL" id="WBO23298.1"/>
    </source>
</evidence>
<evidence type="ECO:0000256" key="6">
    <source>
        <dbReference type="ARBA" id="ARBA00023136"/>
    </source>
</evidence>
<evidence type="ECO:0000256" key="5">
    <source>
        <dbReference type="ARBA" id="ARBA00022729"/>
    </source>
</evidence>
<feature type="chain" id="PRO_5044998295" evidence="9">
    <location>
        <begin position="25"/>
        <end position="481"/>
    </location>
</feature>
<keyword evidence="6 9" id="KW-0472">Membrane</keyword>
<evidence type="ECO:0000256" key="8">
    <source>
        <dbReference type="ARBA" id="ARBA00023288"/>
    </source>
</evidence>
<keyword evidence="5 9" id="KW-0732">Signal</keyword>
<dbReference type="Proteomes" id="UP001210865">
    <property type="component" value="Chromosome"/>
</dbReference>
<gene>
    <name evidence="10" type="ORF">PBT88_03945</name>
</gene>
<dbReference type="RefSeq" id="WP_270077933.1">
    <property type="nucleotide sequence ID" value="NZ_CP115174.1"/>
</dbReference>
<keyword evidence="3 9" id="KW-1134">Transmembrane beta strand</keyword>
<keyword evidence="11" id="KW-1185">Reference proteome</keyword>
<dbReference type="Pfam" id="PF02321">
    <property type="entry name" value="OEP"/>
    <property type="match status" value="2"/>
</dbReference>
<evidence type="ECO:0000256" key="3">
    <source>
        <dbReference type="ARBA" id="ARBA00022452"/>
    </source>
</evidence>
<evidence type="ECO:0000256" key="2">
    <source>
        <dbReference type="ARBA" id="ARBA00007613"/>
    </source>
</evidence>
<reference evidence="10 11" key="1">
    <citation type="submission" date="2022-12" db="EMBL/GenBank/DDBJ databases">
        <title>Sphingomonas abieness sp. nov., an endophytic bacterium isolated from Abies koreana.</title>
        <authorList>
            <person name="Jiang L."/>
            <person name="Lee J."/>
        </authorList>
    </citation>
    <scope>NUCLEOTIDE SEQUENCE [LARGE SCALE GENOMIC DNA]</scope>
    <source>
        <strain evidence="11">PAMB 00755</strain>
    </source>
</reference>
<evidence type="ECO:0000256" key="9">
    <source>
        <dbReference type="RuleBase" id="RU362097"/>
    </source>
</evidence>
<dbReference type="NCBIfam" id="TIGR01845">
    <property type="entry name" value="outer_NodT"/>
    <property type="match status" value="1"/>
</dbReference>
<dbReference type="Gene3D" id="1.20.1600.10">
    <property type="entry name" value="Outer membrane efflux proteins (OEP)"/>
    <property type="match status" value="1"/>
</dbReference>
<feature type="signal peptide" evidence="9">
    <location>
        <begin position="1"/>
        <end position="24"/>
    </location>
</feature>
<dbReference type="PANTHER" id="PTHR30203:SF20">
    <property type="entry name" value="MULTIDRUG RESISTANCE OUTER MEMBRANE PROTEIN MDTP-RELATED"/>
    <property type="match status" value="1"/>
</dbReference>
<dbReference type="PROSITE" id="PS51257">
    <property type="entry name" value="PROKAR_LIPOPROTEIN"/>
    <property type="match status" value="1"/>
</dbReference>
<comment type="subcellular location">
    <subcellularLocation>
        <location evidence="9">Cell membrane</location>
        <topology evidence="9">Lipid-anchor</topology>
    </subcellularLocation>
    <subcellularLocation>
        <location evidence="1">Membrane</location>
    </subcellularLocation>
</comment>
<dbReference type="Gene3D" id="2.20.200.10">
    <property type="entry name" value="Outer membrane efflux proteins (OEP)"/>
    <property type="match status" value="1"/>
</dbReference>
<dbReference type="InterPro" id="IPR010131">
    <property type="entry name" value="MdtP/NodT-like"/>
</dbReference>
<dbReference type="InterPro" id="IPR003423">
    <property type="entry name" value="OMP_efflux"/>
</dbReference>
<proteinExistence type="inferred from homology"/>
<protein>
    <submittedName>
        <fullName evidence="10">Efflux transporter outer membrane subunit</fullName>
    </submittedName>
</protein>
<dbReference type="PANTHER" id="PTHR30203">
    <property type="entry name" value="OUTER MEMBRANE CATION EFFLUX PROTEIN"/>
    <property type="match status" value="1"/>
</dbReference>
<dbReference type="SUPFAM" id="SSF56954">
    <property type="entry name" value="Outer membrane efflux proteins (OEP)"/>
    <property type="match status" value="1"/>
</dbReference>
<organism evidence="10 11">
    <name type="scientific">Sphingomonas abietis</name>
    <dbReference type="NCBI Taxonomy" id="3012344"/>
    <lineage>
        <taxon>Bacteria</taxon>
        <taxon>Pseudomonadati</taxon>
        <taxon>Pseudomonadota</taxon>
        <taxon>Alphaproteobacteria</taxon>
        <taxon>Sphingomonadales</taxon>
        <taxon>Sphingomonadaceae</taxon>
        <taxon>Sphingomonas</taxon>
    </lineage>
</organism>